<dbReference type="VEuPathDB" id="AmoebaDB:KM1_110740"/>
<name>A0A5K1V758_ENTHI</name>
<dbReference type="EMBL" id="BDEQ01000001">
    <property type="protein sequence ID" value="GAT94391.1"/>
    <property type="molecule type" value="Genomic_DNA"/>
</dbReference>
<dbReference type="Proteomes" id="UP000078387">
    <property type="component" value="Unassembled WGS sequence"/>
</dbReference>
<dbReference type="VEuPathDB" id="AmoebaDB:EHI5A_089300"/>
<evidence type="ECO:0000313" key="2">
    <source>
        <dbReference type="EMBL" id="GAT94391.1"/>
    </source>
</evidence>
<accession>A0A5K1V758</accession>
<dbReference type="VEuPathDB" id="AmoebaDB:EHI7A_055560"/>
<dbReference type="AlphaFoldDB" id="A0A5K1V758"/>
<sequence length="350" mass="41626">MEVKGKETKPIQNTGNETKELPKITNSLENVQKGIKQTQEKNVSFEDETKEEEISKEYTFENEEYNEETEKKEGDDLLFTENSIINAASIQDKINTKEEKAEKKKNPNNKLKNEWKKLKKSLDSHQKKIIDAYIDYKVEKKVNKIIQQLQKDETFNQFEMSKKNFKVNEEKIKYYIKQQQKDMKHFIQKQILYQRMMYQYPYYYYPYCYYPQPYNINGDSPYFFNQFNSIEQPLSYNHQYCYGKTCSCLTQKNQQHTPTHQVSSAPIQNEVEQTLHQSSHHASSQSINLDRKLESQTKQEIENLFPHSPTPPFQVPQFQQPNLVCPCYPQADNQRLCSNFGQPQYSQPFQ</sequence>
<dbReference type="VEuPathDB" id="AmoebaDB:EHI_194180"/>
<organism evidence="2 3">
    <name type="scientific">Entamoeba histolytica</name>
    <dbReference type="NCBI Taxonomy" id="5759"/>
    <lineage>
        <taxon>Eukaryota</taxon>
        <taxon>Amoebozoa</taxon>
        <taxon>Evosea</taxon>
        <taxon>Archamoebae</taxon>
        <taxon>Mastigamoebida</taxon>
        <taxon>Entamoebidae</taxon>
        <taxon>Entamoeba</taxon>
    </lineage>
</organism>
<reference evidence="2 3" key="1">
    <citation type="submission" date="2016-05" db="EMBL/GenBank/DDBJ databases">
        <title>First whole genome sequencing of Entamoeba histolytica HM1:IMSS-clone-6.</title>
        <authorList>
            <person name="Mukherjee Avik.K."/>
            <person name="Izumyama S."/>
            <person name="Nakada-Tsukui K."/>
            <person name="Nozaki T."/>
        </authorList>
    </citation>
    <scope>NUCLEOTIDE SEQUENCE [LARGE SCALE GENOMIC DNA]</scope>
    <source>
        <strain evidence="2 3">HM1:IMSS clone 6</strain>
    </source>
</reference>
<dbReference type="VEuPathDB" id="AmoebaDB:EHI8A_057430"/>
<feature type="compositionally biased region" description="Polar residues" evidence="1">
    <location>
        <begin position="24"/>
        <end position="42"/>
    </location>
</feature>
<evidence type="ECO:0000256" key="1">
    <source>
        <dbReference type="SAM" id="MobiDB-lite"/>
    </source>
</evidence>
<comment type="caution">
    <text evidence="2">The sequence shown here is derived from an EMBL/GenBank/DDBJ whole genome shotgun (WGS) entry which is preliminary data.</text>
</comment>
<protein>
    <submittedName>
        <fullName evidence="2">Uncharacterized protein</fullName>
    </submittedName>
</protein>
<proteinExistence type="predicted"/>
<dbReference type="OMA" id="ICAPVIQ"/>
<evidence type="ECO:0000313" key="3">
    <source>
        <dbReference type="Proteomes" id="UP000078387"/>
    </source>
</evidence>
<feature type="region of interest" description="Disordered" evidence="1">
    <location>
        <begin position="1"/>
        <end position="73"/>
    </location>
</feature>
<gene>
    <name evidence="2" type="ORF">CL6EHI_194180</name>
</gene>